<reference evidence="1 2" key="1">
    <citation type="submission" date="2022-10" db="EMBL/GenBank/DDBJ databases">
        <title>High-quality genome sequences of two octocoral-associated bacteria, Endozoicomonas euniceicola EF212 and Endozoicomonas gorgoniicola PS125.</title>
        <authorList>
            <person name="Chiou Y.-J."/>
            <person name="Chen Y.-H."/>
        </authorList>
    </citation>
    <scope>NUCLEOTIDE SEQUENCE [LARGE SCALE GENOMIC DNA]</scope>
    <source>
        <strain evidence="1 2">PS125</strain>
    </source>
</reference>
<dbReference type="Proteomes" id="UP001209854">
    <property type="component" value="Unassembled WGS sequence"/>
</dbReference>
<protein>
    <submittedName>
        <fullName evidence="1">Uncharacterized protein</fullName>
    </submittedName>
</protein>
<sequence>MREWNRIYKIWKSCNVAEIDIIDFDLKNHDNGAVWFDISRKKQSWYQSSPIDQTGSMLLRYVIGKNPELVAAFKIHAFTLDKGMHRKFIKPLCDAYSKFGDCYSSWWHPNAKNVLPYVDTEKYYSDQDLTEKKIVLEAAEFWRKISEQWMLVKTPDFMDFDDPLRSQYDEFQRKSNEKKEYEMYLRLKAKFEDN</sequence>
<organism evidence="1 2">
    <name type="scientific">Endozoicomonas gorgoniicola</name>
    <dbReference type="NCBI Taxonomy" id="1234144"/>
    <lineage>
        <taxon>Bacteria</taxon>
        <taxon>Pseudomonadati</taxon>
        <taxon>Pseudomonadota</taxon>
        <taxon>Gammaproteobacteria</taxon>
        <taxon>Oceanospirillales</taxon>
        <taxon>Endozoicomonadaceae</taxon>
        <taxon>Endozoicomonas</taxon>
    </lineage>
</organism>
<accession>A0ABT3MQF9</accession>
<evidence type="ECO:0000313" key="1">
    <source>
        <dbReference type="EMBL" id="MCW7551605.1"/>
    </source>
</evidence>
<name>A0ABT3MQF9_9GAMM</name>
<gene>
    <name evidence="1" type="ORF">NX722_02885</name>
</gene>
<proteinExistence type="predicted"/>
<dbReference type="EMBL" id="JAPFCC010000001">
    <property type="protein sequence ID" value="MCW7551605.1"/>
    <property type="molecule type" value="Genomic_DNA"/>
</dbReference>
<comment type="caution">
    <text evidence="1">The sequence shown here is derived from an EMBL/GenBank/DDBJ whole genome shotgun (WGS) entry which is preliminary data.</text>
</comment>
<evidence type="ECO:0000313" key="2">
    <source>
        <dbReference type="Proteomes" id="UP001209854"/>
    </source>
</evidence>
<keyword evidence="2" id="KW-1185">Reference proteome</keyword>
<dbReference type="RefSeq" id="WP_262566644.1">
    <property type="nucleotide sequence ID" value="NZ_JAPFCC010000001.1"/>
</dbReference>